<dbReference type="EMBL" id="FNPH01000002">
    <property type="protein sequence ID" value="SDY54832.1"/>
    <property type="molecule type" value="Genomic_DNA"/>
</dbReference>
<evidence type="ECO:0000256" key="6">
    <source>
        <dbReference type="ARBA" id="ARBA00022692"/>
    </source>
</evidence>
<dbReference type="GO" id="GO:0008519">
    <property type="term" value="F:ammonium channel activity"/>
    <property type="evidence" value="ECO:0007669"/>
    <property type="project" value="InterPro"/>
</dbReference>
<dbReference type="InterPro" id="IPR024041">
    <property type="entry name" value="NH4_transpt_AmtB-like_dom"/>
</dbReference>
<dbReference type="PROSITE" id="PS01219">
    <property type="entry name" value="AMMONIUM_TRANSP"/>
    <property type="match status" value="1"/>
</dbReference>
<feature type="transmembrane region" description="Helical" evidence="12">
    <location>
        <begin position="327"/>
        <end position="346"/>
    </location>
</feature>
<reference evidence="15" key="1">
    <citation type="submission" date="2016-10" db="EMBL/GenBank/DDBJ databases">
        <authorList>
            <person name="Varghese N."/>
            <person name="Submissions S."/>
        </authorList>
    </citation>
    <scope>NUCLEOTIDE SEQUENCE [LARGE SCALE GENOMIC DNA]</scope>
    <source>
        <strain evidence="15">DSM 45245</strain>
    </source>
</reference>
<keyword evidence="7 12" id="KW-1133">Transmembrane helix</keyword>
<keyword evidence="9 12" id="KW-0924">Ammonia transport</keyword>
<evidence type="ECO:0000256" key="4">
    <source>
        <dbReference type="ARBA" id="ARBA00022448"/>
    </source>
</evidence>
<dbReference type="FunFam" id="1.10.3430.10:FF:000007">
    <property type="entry name" value="Ammonium transporter"/>
    <property type="match status" value="1"/>
</dbReference>
<dbReference type="NCBIfam" id="TIGR00836">
    <property type="entry name" value="amt"/>
    <property type="match status" value="1"/>
</dbReference>
<dbReference type="OrthoDB" id="9814202at2"/>
<dbReference type="InterPro" id="IPR029020">
    <property type="entry name" value="Ammonium/urea_transptr"/>
</dbReference>
<feature type="transmembrane region" description="Helical" evidence="12">
    <location>
        <begin position="48"/>
        <end position="70"/>
    </location>
</feature>
<evidence type="ECO:0000256" key="10">
    <source>
        <dbReference type="ARBA" id="ARBA00050025"/>
    </source>
</evidence>
<keyword evidence="8 12" id="KW-0472">Membrane</keyword>
<evidence type="ECO:0000256" key="1">
    <source>
        <dbReference type="ARBA" id="ARBA00004651"/>
    </source>
</evidence>
<dbReference type="InterPro" id="IPR018047">
    <property type="entry name" value="Ammonium_transpt_CS"/>
</dbReference>
<feature type="transmembrane region" description="Helical" evidence="12">
    <location>
        <begin position="110"/>
        <end position="132"/>
    </location>
</feature>
<gene>
    <name evidence="14" type="ORF">SAMN05444365_102605</name>
</gene>
<organism evidence="14 15">
    <name type="scientific">Micromonospora pattaloongensis</name>
    <dbReference type="NCBI Taxonomy" id="405436"/>
    <lineage>
        <taxon>Bacteria</taxon>
        <taxon>Bacillati</taxon>
        <taxon>Actinomycetota</taxon>
        <taxon>Actinomycetes</taxon>
        <taxon>Micromonosporales</taxon>
        <taxon>Micromonosporaceae</taxon>
        <taxon>Micromonospora</taxon>
    </lineage>
</organism>
<feature type="transmembrane region" description="Helical" evidence="12">
    <location>
        <begin position="12"/>
        <end position="36"/>
    </location>
</feature>
<dbReference type="STRING" id="405436.SAMN05444365_102605"/>
<evidence type="ECO:0000256" key="12">
    <source>
        <dbReference type="RuleBase" id="RU362002"/>
    </source>
</evidence>
<dbReference type="RefSeq" id="WP_091554277.1">
    <property type="nucleotide sequence ID" value="NZ_FNPH01000002.1"/>
</dbReference>
<feature type="transmembrane region" description="Helical" evidence="12">
    <location>
        <begin position="139"/>
        <end position="161"/>
    </location>
</feature>
<feature type="transmembrane region" description="Helical" evidence="12">
    <location>
        <begin position="295"/>
        <end position="315"/>
    </location>
</feature>
<evidence type="ECO:0000256" key="5">
    <source>
        <dbReference type="ARBA" id="ARBA00022475"/>
    </source>
</evidence>
<feature type="transmembrane region" description="Helical" evidence="12">
    <location>
        <begin position="181"/>
        <end position="200"/>
    </location>
</feature>
<comment type="subcellular location">
    <subcellularLocation>
        <location evidence="1 12">Cell membrane</location>
        <topology evidence="1 12">Multi-pass membrane protein</topology>
    </subcellularLocation>
</comment>
<keyword evidence="15" id="KW-1185">Reference proteome</keyword>
<dbReference type="Gene3D" id="1.10.3430.10">
    <property type="entry name" value="Ammonium transporter AmtB like domains"/>
    <property type="match status" value="1"/>
</dbReference>
<feature type="transmembrane region" description="Helical" evidence="12">
    <location>
        <begin position="241"/>
        <end position="265"/>
    </location>
</feature>
<evidence type="ECO:0000256" key="7">
    <source>
        <dbReference type="ARBA" id="ARBA00022989"/>
    </source>
</evidence>
<protein>
    <recommendedName>
        <fullName evidence="10 12">Ammonium transporter</fullName>
    </recommendedName>
</protein>
<dbReference type="Proteomes" id="UP000242415">
    <property type="component" value="Unassembled WGS sequence"/>
</dbReference>
<dbReference type="PANTHER" id="PTHR43029:SF10">
    <property type="entry name" value="AMMONIUM TRANSPORTER MEP2"/>
    <property type="match status" value="1"/>
</dbReference>
<proteinExistence type="inferred from homology"/>
<comment type="similarity">
    <text evidence="2 12">Belongs to the ammonia transporter channel (TC 1.A.11.2) family.</text>
</comment>
<keyword evidence="4 12" id="KW-0813">Transport</keyword>
<evidence type="ECO:0000256" key="11">
    <source>
        <dbReference type="ARBA" id="ARBA00054862"/>
    </source>
</evidence>
<dbReference type="Pfam" id="PF00909">
    <property type="entry name" value="Ammonium_transp"/>
    <property type="match status" value="1"/>
</dbReference>
<dbReference type="InterPro" id="IPR001905">
    <property type="entry name" value="Ammonium_transpt"/>
</dbReference>
<feature type="transmembrane region" description="Helical" evidence="12">
    <location>
        <begin position="212"/>
        <end position="229"/>
    </location>
</feature>
<evidence type="ECO:0000256" key="8">
    <source>
        <dbReference type="ARBA" id="ARBA00023136"/>
    </source>
</evidence>
<evidence type="ECO:0000256" key="2">
    <source>
        <dbReference type="ARBA" id="ARBA00005887"/>
    </source>
</evidence>
<sequence length="464" mass="47917">MPDAPTIDSGNTVWLLVSTALVLLMTPGLALFYGGLNRSKGVLNMMMMSFSAIGLISILWLLYGFTVAFGSDVNGVWGDLGQYLGHRTYLAETDLWGATAENPSGIGVPLYVFMAFQMMFAVITVALISGAVSDRAKFAGWLLFAFGWATLVYFPVAHMVWGGGLIGAKLHALDFAGGTAVHINAGAAALGLVLVLGKRVGWPKEQMKPHNVPMVALGAGLLWFGWFGFNAGSELTVDGVAGLAFINTQVATAAAVLGWIVVEWIKSGKPTMVGASSGAVAGLVAITPACGFIEPWSAVLLGLVAGAVCALAVSLKYKLGYDDSLDVVGVHFVGGWIGSLWLGLFATTKVNSAISEVIGASNGLFYGGGLTQFGRQLLAGLLVTVWSFGVAWVLGFVIQKTIGFRADAEDEVNGIDVAEHAETAYDFSPATGGGGAFAMAGLGSPGKTPAAGAPAAPVNEKVAG</sequence>
<evidence type="ECO:0000256" key="3">
    <source>
        <dbReference type="ARBA" id="ARBA00011233"/>
    </source>
</evidence>
<feature type="domain" description="Ammonium transporter AmtB-like" evidence="13">
    <location>
        <begin position="13"/>
        <end position="425"/>
    </location>
</feature>
<evidence type="ECO:0000313" key="14">
    <source>
        <dbReference type="EMBL" id="SDY54832.1"/>
    </source>
</evidence>
<feature type="transmembrane region" description="Helical" evidence="12">
    <location>
        <begin position="377"/>
        <end position="398"/>
    </location>
</feature>
<dbReference type="AlphaFoldDB" id="A0A1H3KRN5"/>
<comment type="function">
    <text evidence="11">Involved in the uptake of ammonium/ammonia (NH(4)(+)/NH(3)).</text>
</comment>
<dbReference type="GO" id="GO:0005886">
    <property type="term" value="C:plasma membrane"/>
    <property type="evidence" value="ECO:0007669"/>
    <property type="project" value="UniProtKB-SubCell"/>
</dbReference>
<name>A0A1H3KRN5_9ACTN</name>
<evidence type="ECO:0000313" key="15">
    <source>
        <dbReference type="Proteomes" id="UP000242415"/>
    </source>
</evidence>
<keyword evidence="5" id="KW-1003">Cell membrane</keyword>
<dbReference type="PANTHER" id="PTHR43029">
    <property type="entry name" value="AMMONIUM TRANSPORTER MEP2"/>
    <property type="match status" value="1"/>
</dbReference>
<comment type="subunit">
    <text evidence="3">Homotrimer.</text>
</comment>
<keyword evidence="6 12" id="KW-0812">Transmembrane</keyword>
<dbReference type="SUPFAM" id="SSF111352">
    <property type="entry name" value="Ammonium transporter"/>
    <property type="match status" value="1"/>
</dbReference>
<accession>A0A1H3KRN5</accession>
<feature type="transmembrane region" description="Helical" evidence="12">
    <location>
        <begin position="272"/>
        <end position="289"/>
    </location>
</feature>
<evidence type="ECO:0000256" key="9">
    <source>
        <dbReference type="ARBA" id="ARBA00023177"/>
    </source>
</evidence>
<evidence type="ECO:0000259" key="13">
    <source>
        <dbReference type="Pfam" id="PF00909"/>
    </source>
</evidence>